<evidence type="ECO:0000256" key="9">
    <source>
        <dbReference type="HAMAP-Rule" id="MF_00125"/>
    </source>
</evidence>
<evidence type="ECO:0000256" key="5">
    <source>
        <dbReference type="ARBA" id="ARBA00022490"/>
    </source>
</evidence>
<evidence type="ECO:0000256" key="3">
    <source>
        <dbReference type="ARBA" id="ARBA00005539"/>
    </source>
</evidence>
<evidence type="ECO:0000256" key="10">
    <source>
        <dbReference type="PIRSR" id="PIRSR001549-1"/>
    </source>
</evidence>
<feature type="binding site" evidence="10">
    <location>
        <position position="128"/>
    </location>
    <ligand>
        <name>L-histidine</name>
        <dbReference type="ChEBI" id="CHEBI:57595"/>
    </ligand>
</feature>
<evidence type="ECO:0000256" key="2">
    <source>
        <dbReference type="ARBA" id="ARBA00004667"/>
    </source>
</evidence>
<comment type="pathway">
    <text evidence="2 9">Amino-acid biosynthesis; L-histidine biosynthesis; L-histidine from 5-phospho-alpha-D-ribose 1-diphosphate: step 1/9.</text>
</comment>
<comment type="caution">
    <text evidence="12">The sequence shown here is derived from an EMBL/GenBank/DDBJ whole genome shotgun (WGS) entry which is preliminary data.</text>
</comment>
<dbReference type="GO" id="GO:0140096">
    <property type="term" value="F:catalytic activity, acting on a protein"/>
    <property type="evidence" value="ECO:0007669"/>
    <property type="project" value="UniProtKB-ARBA"/>
</dbReference>
<dbReference type="GO" id="GO:0006427">
    <property type="term" value="P:histidyl-tRNA aminoacylation"/>
    <property type="evidence" value="ECO:0007669"/>
    <property type="project" value="TreeGrafter"/>
</dbReference>
<dbReference type="PANTHER" id="PTHR43707:SF6">
    <property type="entry name" value="ATP PHOSPHORIBOSYLTRANSFERASE REGULATORY SUBUNIT"/>
    <property type="match status" value="1"/>
</dbReference>
<dbReference type="HAMAP" id="MF_00125">
    <property type="entry name" value="HisZ"/>
    <property type="match status" value="1"/>
</dbReference>
<gene>
    <name evidence="9 12" type="primary">hisZ</name>
    <name evidence="12" type="ORF">ETP43_06805</name>
</gene>
<dbReference type="InterPro" id="IPR041715">
    <property type="entry name" value="HisRS-like_core"/>
</dbReference>
<feature type="binding site" evidence="10">
    <location>
        <begin position="80"/>
        <end position="82"/>
    </location>
    <ligand>
        <name>L-histidine</name>
        <dbReference type="ChEBI" id="CHEBI:57595"/>
    </ligand>
</feature>
<dbReference type="Gene3D" id="3.30.930.10">
    <property type="entry name" value="Bira Bifunctional Protein, Domain 2"/>
    <property type="match status" value="1"/>
</dbReference>
<evidence type="ECO:0000256" key="6">
    <source>
        <dbReference type="ARBA" id="ARBA00022605"/>
    </source>
</evidence>
<organism evidence="12 13">
    <name type="scientific">Blautia faecicola</name>
    <dbReference type="NCBI Taxonomy" id="2509240"/>
    <lineage>
        <taxon>Bacteria</taxon>
        <taxon>Bacillati</taxon>
        <taxon>Bacillota</taxon>
        <taxon>Clostridia</taxon>
        <taxon>Lachnospirales</taxon>
        <taxon>Lachnospiraceae</taxon>
        <taxon>Blautia</taxon>
    </lineage>
</organism>
<dbReference type="RefSeq" id="WP_129257487.1">
    <property type="nucleotide sequence ID" value="NZ_SDKC01000001.1"/>
</dbReference>
<dbReference type="NCBIfam" id="TIGR00443">
    <property type="entry name" value="hisZ_biosyn_reg"/>
    <property type="match status" value="1"/>
</dbReference>
<reference evidence="12 13" key="1">
    <citation type="submission" date="2019-01" db="EMBL/GenBank/DDBJ databases">
        <title>Blautia sp. nov. KGMB01111 isolated human feces.</title>
        <authorList>
            <person name="Park J.-E."/>
            <person name="Kim J.-S."/>
            <person name="Park S.-H."/>
        </authorList>
    </citation>
    <scope>NUCLEOTIDE SEQUENCE [LARGE SCALE GENOMIC DNA]</scope>
    <source>
        <strain evidence="12 13">KGMB01111</strain>
    </source>
</reference>
<comment type="function">
    <text evidence="8 9">Required for the first step of histidine biosynthesis. May allow the feedback regulation of ATP phosphoribosyltransferase activity by histidine.</text>
</comment>
<comment type="miscellaneous">
    <text evidence="9">This function is generally fulfilled by the C-terminal part of HisG, which is missing in some bacteria such as this one.</text>
</comment>
<dbReference type="InterPro" id="IPR006195">
    <property type="entry name" value="aa-tRNA-synth_II"/>
</dbReference>
<sequence>MRQLFHTPEGVRDVYGTECAKKLYLQRKMEKIFHAYGYQSIETPTFEFFDVFGKQVGTTPSRELYKFFDRDGNTLVLRPDFTPSIARAASMYYHQEDMPIRLCYSGNTFVNRSSYQGRLKESTQMGVELLGDASVDGDGEIIAMTVELLKAAGLKEFQISIGQVDFFKALVDDSGMSEETIQELRQLISNKNYFGVEELLENQRLSKEQVEALTALPQLFGGPEVLKKAESLTGNPKALAAIRRLRELYQVATCYGCEEYISFDLGMLSKYQYYTGIIFQGFTYGTGEPLVTGGRYNKLLEHFGRPAPAIGFCLVMEQVLNALNRQNIQVPVLEGKRLVLYNERNREAAIQIAGMQRTHGMQIQCMRMEEGLKAEDYIVYGKSHQFTDIVSPVGEDQIQVINLFTDEVQMTNQKSFQ</sequence>
<dbReference type="GO" id="GO:0004821">
    <property type="term" value="F:histidine-tRNA ligase activity"/>
    <property type="evidence" value="ECO:0007669"/>
    <property type="project" value="TreeGrafter"/>
</dbReference>
<comment type="subcellular location">
    <subcellularLocation>
        <location evidence="1 9">Cytoplasm</location>
    </subcellularLocation>
</comment>
<dbReference type="AlphaFoldDB" id="A0A4Q1RH80"/>
<dbReference type="Pfam" id="PF13393">
    <property type="entry name" value="tRNA-synt_His"/>
    <property type="match status" value="1"/>
</dbReference>
<dbReference type="OrthoDB" id="9800814at2"/>
<keyword evidence="13" id="KW-1185">Reference proteome</keyword>
<evidence type="ECO:0000259" key="11">
    <source>
        <dbReference type="PROSITE" id="PS50862"/>
    </source>
</evidence>
<dbReference type="PANTHER" id="PTHR43707">
    <property type="entry name" value="HISTIDYL-TRNA SYNTHETASE"/>
    <property type="match status" value="1"/>
</dbReference>
<evidence type="ECO:0000256" key="7">
    <source>
        <dbReference type="ARBA" id="ARBA00023102"/>
    </source>
</evidence>
<dbReference type="PROSITE" id="PS50862">
    <property type="entry name" value="AA_TRNA_LIGASE_II"/>
    <property type="match status" value="1"/>
</dbReference>
<keyword evidence="5 9" id="KW-0963">Cytoplasm</keyword>
<dbReference type="SUPFAM" id="SSF55681">
    <property type="entry name" value="Class II aaRS and biotin synthetases"/>
    <property type="match status" value="1"/>
</dbReference>
<keyword evidence="12" id="KW-0328">Glycosyltransferase</keyword>
<feature type="binding site" evidence="10">
    <location>
        <begin position="273"/>
        <end position="274"/>
    </location>
    <ligand>
        <name>L-histidine</name>
        <dbReference type="ChEBI" id="CHEBI:57595"/>
    </ligand>
</feature>
<dbReference type="GO" id="GO:0000105">
    <property type="term" value="P:L-histidine biosynthetic process"/>
    <property type="evidence" value="ECO:0007669"/>
    <property type="project" value="UniProtKB-UniRule"/>
</dbReference>
<comment type="similarity">
    <text evidence="3 9">Belongs to the class-II aminoacyl-tRNA synthetase family. HisZ subfamily.</text>
</comment>
<name>A0A4Q1RH80_9FIRM</name>
<dbReference type="UniPathway" id="UPA00031">
    <property type="reaction ID" value="UER00006"/>
</dbReference>
<evidence type="ECO:0000313" key="13">
    <source>
        <dbReference type="Proteomes" id="UP000290106"/>
    </source>
</evidence>
<dbReference type="GO" id="GO:0016757">
    <property type="term" value="F:glycosyltransferase activity"/>
    <property type="evidence" value="ECO:0007669"/>
    <property type="project" value="UniProtKB-KW"/>
</dbReference>
<feature type="domain" description="Aminoacyl-transfer RNA synthetases class-II family profile" evidence="11">
    <location>
        <begin position="25"/>
        <end position="331"/>
    </location>
</feature>
<protein>
    <recommendedName>
        <fullName evidence="4 9">ATP phosphoribosyltransferase regulatory subunit</fullName>
    </recommendedName>
</protein>
<dbReference type="InterPro" id="IPR004516">
    <property type="entry name" value="HisRS/HisZ"/>
</dbReference>
<evidence type="ECO:0000256" key="8">
    <source>
        <dbReference type="ARBA" id="ARBA00025246"/>
    </source>
</evidence>
<dbReference type="GO" id="GO:0005737">
    <property type="term" value="C:cytoplasm"/>
    <property type="evidence" value="ECO:0007669"/>
    <property type="project" value="UniProtKB-SubCell"/>
</dbReference>
<proteinExistence type="inferred from homology"/>
<comment type="subunit">
    <text evidence="9">Heteromultimer composed of HisG and HisZ subunits.</text>
</comment>
<dbReference type="Proteomes" id="UP000290106">
    <property type="component" value="Unassembled WGS sequence"/>
</dbReference>
<evidence type="ECO:0000256" key="4">
    <source>
        <dbReference type="ARBA" id="ARBA00020397"/>
    </source>
</evidence>
<keyword evidence="12" id="KW-0808">Transferase</keyword>
<evidence type="ECO:0000256" key="1">
    <source>
        <dbReference type="ARBA" id="ARBA00004496"/>
    </source>
</evidence>
<evidence type="ECO:0000313" key="12">
    <source>
        <dbReference type="EMBL" id="RXS74958.1"/>
    </source>
</evidence>
<dbReference type="InterPro" id="IPR004517">
    <property type="entry name" value="HisZ"/>
</dbReference>
<keyword evidence="6 9" id="KW-0028">Amino-acid biosynthesis</keyword>
<accession>A0A4Q1RH80</accession>
<dbReference type="CDD" id="cd00773">
    <property type="entry name" value="HisRS-like_core"/>
    <property type="match status" value="1"/>
</dbReference>
<feature type="binding site" evidence="10">
    <location>
        <position position="124"/>
    </location>
    <ligand>
        <name>L-histidine</name>
        <dbReference type="ChEBI" id="CHEBI:57595"/>
    </ligand>
</feature>
<dbReference type="PIRSF" id="PIRSF001549">
    <property type="entry name" value="His-tRNA_synth"/>
    <property type="match status" value="1"/>
</dbReference>
<dbReference type="EMBL" id="SDKC01000001">
    <property type="protein sequence ID" value="RXS74958.1"/>
    <property type="molecule type" value="Genomic_DNA"/>
</dbReference>
<keyword evidence="7 9" id="KW-0368">Histidine biosynthesis</keyword>
<dbReference type="InterPro" id="IPR045864">
    <property type="entry name" value="aa-tRNA-synth_II/BPL/LPL"/>
</dbReference>